<reference evidence="7" key="2">
    <citation type="submission" date="2018-03" db="EMBL/GenBank/DDBJ databases">
        <title>The Triticum urartu genome reveals the dynamic nature of wheat genome evolution.</title>
        <authorList>
            <person name="Ling H."/>
            <person name="Ma B."/>
            <person name="Shi X."/>
            <person name="Liu H."/>
            <person name="Dong L."/>
            <person name="Sun H."/>
            <person name="Cao Y."/>
            <person name="Gao Q."/>
            <person name="Zheng S."/>
            <person name="Li Y."/>
            <person name="Yu Y."/>
            <person name="Du H."/>
            <person name="Qi M."/>
            <person name="Li Y."/>
            <person name="Yu H."/>
            <person name="Cui Y."/>
            <person name="Wang N."/>
            <person name="Chen C."/>
            <person name="Wu H."/>
            <person name="Zhao Y."/>
            <person name="Zhang J."/>
            <person name="Li Y."/>
            <person name="Zhou W."/>
            <person name="Zhang B."/>
            <person name="Hu W."/>
            <person name="Eijk M."/>
            <person name="Tang J."/>
            <person name="Witsenboer H."/>
            <person name="Zhao S."/>
            <person name="Li Z."/>
            <person name="Zhang A."/>
            <person name="Wang D."/>
            <person name="Liang C."/>
        </authorList>
    </citation>
    <scope>NUCLEOTIDE SEQUENCE [LARGE SCALE GENOMIC DNA]</scope>
    <source>
        <strain evidence="7">cv. G1812</strain>
    </source>
</reference>
<keyword evidence="8" id="KW-1185">Reference proteome</keyword>
<evidence type="ECO:0000256" key="1">
    <source>
        <dbReference type="ARBA" id="ARBA00004123"/>
    </source>
</evidence>
<name>A0A8R7JX15_TRIUA</name>
<dbReference type="Gramene" id="TuG1812G0100001297.01.T01">
    <property type="protein sequence ID" value="TuG1812G0100001297.01.T01"/>
    <property type="gene ID" value="TuG1812G0100001297.01"/>
</dbReference>
<reference evidence="7" key="3">
    <citation type="submission" date="2022-06" db="UniProtKB">
        <authorList>
            <consortium name="EnsemblPlants"/>
        </authorList>
    </citation>
    <scope>IDENTIFICATION</scope>
</reference>
<keyword evidence="2" id="KW-0805">Transcription regulation</keyword>
<dbReference type="GO" id="GO:0005634">
    <property type="term" value="C:nucleus"/>
    <property type="evidence" value="ECO:0007669"/>
    <property type="project" value="UniProtKB-SubCell"/>
</dbReference>
<evidence type="ECO:0000259" key="6">
    <source>
        <dbReference type="PROSITE" id="PS50863"/>
    </source>
</evidence>
<feature type="domain" description="TF-B3" evidence="6">
    <location>
        <begin position="106"/>
        <end position="143"/>
    </location>
</feature>
<sequence length="143" mass="16140">MEDCSCGCLAKMARIAEGCVYESGLELTQSQRRGQLSCLLYCNHGFRAPYVCRLTVGDLKESWKMSPRIRIVAPSSGVLKMETSDKNGYQLMEVAYHIDFDGCINLTTGWKEFVAESGFEDGDVVMVMFSREDDSLTFRIYVM</sequence>
<dbReference type="PROSITE" id="PS50863">
    <property type="entry name" value="B3"/>
    <property type="match status" value="1"/>
</dbReference>
<dbReference type="InterPro" id="IPR015300">
    <property type="entry name" value="DNA-bd_pseudobarrel_sf"/>
</dbReference>
<evidence type="ECO:0000256" key="2">
    <source>
        <dbReference type="ARBA" id="ARBA00023015"/>
    </source>
</evidence>
<evidence type="ECO:0000313" key="8">
    <source>
        <dbReference type="Proteomes" id="UP000015106"/>
    </source>
</evidence>
<organism evidence="7 8">
    <name type="scientific">Triticum urartu</name>
    <name type="common">Red wild einkorn</name>
    <name type="synonym">Crithodium urartu</name>
    <dbReference type="NCBI Taxonomy" id="4572"/>
    <lineage>
        <taxon>Eukaryota</taxon>
        <taxon>Viridiplantae</taxon>
        <taxon>Streptophyta</taxon>
        <taxon>Embryophyta</taxon>
        <taxon>Tracheophyta</taxon>
        <taxon>Spermatophyta</taxon>
        <taxon>Magnoliopsida</taxon>
        <taxon>Liliopsida</taxon>
        <taxon>Poales</taxon>
        <taxon>Poaceae</taxon>
        <taxon>BOP clade</taxon>
        <taxon>Pooideae</taxon>
        <taxon>Triticodae</taxon>
        <taxon>Triticeae</taxon>
        <taxon>Triticinae</taxon>
        <taxon>Triticum</taxon>
    </lineage>
</organism>
<keyword evidence="3" id="KW-0238">DNA-binding</keyword>
<protein>
    <recommendedName>
        <fullName evidence="6">TF-B3 domain-containing protein</fullName>
    </recommendedName>
</protein>
<evidence type="ECO:0000256" key="4">
    <source>
        <dbReference type="ARBA" id="ARBA00023163"/>
    </source>
</evidence>
<dbReference type="AlphaFoldDB" id="A0A8R7JX15"/>
<keyword evidence="5" id="KW-0539">Nucleus</keyword>
<comment type="subcellular location">
    <subcellularLocation>
        <location evidence="1">Nucleus</location>
    </subcellularLocation>
</comment>
<dbReference type="Gene3D" id="2.40.330.10">
    <property type="entry name" value="DNA-binding pseudobarrel domain"/>
    <property type="match status" value="1"/>
</dbReference>
<dbReference type="GO" id="GO:0003677">
    <property type="term" value="F:DNA binding"/>
    <property type="evidence" value="ECO:0007669"/>
    <property type="project" value="UniProtKB-KW"/>
</dbReference>
<keyword evidence="4" id="KW-0804">Transcription</keyword>
<accession>A0A8R7JX15</accession>
<dbReference type="Proteomes" id="UP000015106">
    <property type="component" value="Chromosome 1"/>
</dbReference>
<evidence type="ECO:0000313" key="7">
    <source>
        <dbReference type="EnsemblPlants" id="TuG1812G0100001297.01.T01"/>
    </source>
</evidence>
<proteinExistence type="predicted"/>
<reference evidence="8" key="1">
    <citation type="journal article" date="2013" name="Nature">
        <title>Draft genome of the wheat A-genome progenitor Triticum urartu.</title>
        <authorList>
            <person name="Ling H.Q."/>
            <person name="Zhao S."/>
            <person name="Liu D."/>
            <person name="Wang J."/>
            <person name="Sun H."/>
            <person name="Zhang C."/>
            <person name="Fan H."/>
            <person name="Li D."/>
            <person name="Dong L."/>
            <person name="Tao Y."/>
            <person name="Gao C."/>
            <person name="Wu H."/>
            <person name="Li Y."/>
            <person name="Cui Y."/>
            <person name="Guo X."/>
            <person name="Zheng S."/>
            <person name="Wang B."/>
            <person name="Yu K."/>
            <person name="Liang Q."/>
            <person name="Yang W."/>
            <person name="Lou X."/>
            <person name="Chen J."/>
            <person name="Feng M."/>
            <person name="Jian J."/>
            <person name="Zhang X."/>
            <person name="Luo G."/>
            <person name="Jiang Y."/>
            <person name="Liu J."/>
            <person name="Wang Z."/>
            <person name="Sha Y."/>
            <person name="Zhang B."/>
            <person name="Wu H."/>
            <person name="Tang D."/>
            <person name="Shen Q."/>
            <person name="Xue P."/>
            <person name="Zou S."/>
            <person name="Wang X."/>
            <person name="Liu X."/>
            <person name="Wang F."/>
            <person name="Yang Y."/>
            <person name="An X."/>
            <person name="Dong Z."/>
            <person name="Zhang K."/>
            <person name="Zhang X."/>
            <person name="Luo M.C."/>
            <person name="Dvorak J."/>
            <person name="Tong Y."/>
            <person name="Wang J."/>
            <person name="Yang H."/>
            <person name="Li Z."/>
            <person name="Wang D."/>
            <person name="Zhang A."/>
            <person name="Wang J."/>
        </authorList>
    </citation>
    <scope>NUCLEOTIDE SEQUENCE</scope>
    <source>
        <strain evidence="8">cv. G1812</strain>
    </source>
</reference>
<evidence type="ECO:0000256" key="5">
    <source>
        <dbReference type="ARBA" id="ARBA00023242"/>
    </source>
</evidence>
<dbReference type="EnsemblPlants" id="TuG1812G0100001297.01.T01">
    <property type="protein sequence ID" value="TuG1812G0100001297.01.T01"/>
    <property type="gene ID" value="TuG1812G0100001297.01"/>
</dbReference>
<dbReference type="SUPFAM" id="SSF101936">
    <property type="entry name" value="DNA-binding pseudobarrel domain"/>
    <property type="match status" value="1"/>
</dbReference>
<evidence type="ECO:0000256" key="3">
    <source>
        <dbReference type="ARBA" id="ARBA00023125"/>
    </source>
</evidence>
<dbReference type="InterPro" id="IPR003340">
    <property type="entry name" value="B3_DNA-bd"/>
</dbReference>